<dbReference type="Pfam" id="PF04937">
    <property type="entry name" value="DUF659"/>
    <property type="match status" value="1"/>
</dbReference>
<proteinExistence type="predicted"/>
<evidence type="ECO:0000313" key="3">
    <source>
        <dbReference type="Proteomes" id="UP000813462"/>
    </source>
</evidence>
<comment type="caution">
    <text evidence="2">The sequence shown here is derived from an EMBL/GenBank/DDBJ whole genome shotgun (WGS) entry which is preliminary data.</text>
</comment>
<gene>
    <name evidence="2" type="ORF">FEM48_Zijuj05G0137100</name>
</gene>
<dbReference type="SUPFAM" id="SSF53098">
    <property type="entry name" value="Ribonuclease H-like"/>
    <property type="match status" value="1"/>
</dbReference>
<feature type="domain" description="DUF659" evidence="1">
    <location>
        <begin position="11"/>
        <end position="77"/>
    </location>
</feature>
<dbReference type="InterPro" id="IPR012337">
    <property type="entry name" value="RNaseH-like_sf"/>
</dbReference>
<dbReference type="Proteomes" id="UP000813462">
    <property type="component" value="Unassembled WGS sequence"/>
</dbReference>
<evidence type="ECO:0000259" key="1">
    <source>
        <dbReference type="Pfam" id="PF04937"/>
    </source>
</evidence>
<name>A0A978VF61_ZIZJJ</name>
<reference evidence="2" key="1">
    <citation type="journal article" date="2021" name="Front. Plant Sci.">
        <title>Chromosome-Scale Genome Assembly for Chinese Sour Jujube and Insights Into Its Genome Evolution and Domestication Signature.</title>
        <authorList>
            <person name="Shen L.-Y."/>
            <person name="Luo H."/>
            <person name="Wang X.-L."/>
            <person name="Wang X.-M."/>
            <person name="Qiu X.-J."/>
            <person name="Liu H."/>
            <person name="Zhou S.-S."/>
            <person name="Jia K.-H."/>
            <person name="Nie S."/>
            <person name="Bao Y.-T."/>
            <person name="Zhang R.-G."/>
            <person name="Yun Q.-Z."/>
            <person name="Chai Y.-H."/>
            <person name="Lu J.-Y."/>
            <person name="Li Y."/>
            <person name="Zhao S.-W."/>
            <person name="Mao J.-F."/>
            <person name="Jia S.-G."/>
            <person name="Mao Y.-M."/>
        </authorList>
    </citation>
    <scope>NUCLEOTIDE SEQUENCE</scope>
    <source>
        <strain evidence="2">AT0</strain>
        <tissue evidence="2">Leaf</tissue>
    </source>
</reference>
<dbReference type="PANTHER" id="PTHR32166">
    <property type="entry name" value="OSJNBA0013A04.12 PROTEIN"/>
    <property type="match status" value="1"/>
</dbReference>
<accession>A0A978VF61</accession>
<dbReference type="InterPro" id="IPR007021">
    <property type="entry name" value="DUF659"/>
</dbReference>
<dbReference type="AlphaFoldDB" id="A0A978VF61"/>
<protein>
    <recommendedName>
        <fullName evidence="1">DUF659 domain-containing protein</fullName>
    </recommendedName>
</protein>
<organism evidence="2 3">
    <name type="scientific">Ziziphus jujuba var. spinosa</name>
    <dbReference type="NCBI Taxonomy" id="714518"/>
    <lineage>
        <taxon>Eukaryota</taxon>
        <taxon>Viridiplantae</taxon>
        <taxon>Streptophyta</taxon>
        <taxon>Embryophyta</taxon>
        <taxon>Tracheophyta</taxon>
        <taxon>Spermatophyta</taxon>
        <taxon>Magnoliopsida</taxon>
        <taxon>eudicotyledons</taxon>
        <taxon>Gunneridae</taxon>
        <taxon>Pentapetalae</taxon>
        <taxon>rosids</taxon>
        <taxon>fabids</taxon>
        <taxon>Rosales</taxon>
        <taxon>Rhamnaceae</taxon>
        <taxon>Paliureae</taxon>
        <taxon>Ziziphus</taxon>
    </lineage>
</organism>
<sequence>MMLILVNTYLTIKDIGHENVVQIVTDNASNNMDATNLLALEWPNIFWTSCAIHTINLMPEGISKLPSFKGVIDKAKSFTILINANNLFPNIAKFS</sequence>
<dbReference type="EMBL" id="JAEACU010000005">
    <property type="protein sequence ID" value="KAH7529000.1"/>
    <property type="molecule type" value="Genomic_DNA"/>
</dbReference>
<evidence type="ECO:0000313" key="2">
    <source>
        <dbReference type="EMBL" id="KAH7529000.1"/>
    </source>
</evidence>
<dbReference type="PANTHER" id="PTHR32166:SF74">
    <property type="entry name" value="OS05G0256350 PROTEIN"/>
    <property type="match status" value="1"/>
</dbReference>